<dbReference type="EMBL" id="SGPM01000071">
    <property type="protein sequence ID" value="THH30696.1"/>
    <property type="molecule type" value="Genomic_DNA"/>
</dbReference>
<protein>
    <recommendedName>
        <fullName evidence="7">C2H2-type domain-containing protein</fullName>
    </recommendedName>
</protein>
<evidence type="ECO:0000256" key="5">
    <source>
        <dbReference type="PROSITE-ProRule" id="PRU00042"/>
    </source>
</evidence>
<dbReference type="Proteomes" id="UP000308730">
    <property type="component" value="Unassembled WGS sequence"/>
</dbReference>
<feature type="compositionally biased region" description="Low complexity" evidence="6">
    <location>
        <begin position="242"/>
        <end position="254"/>
    </location>
</feature>
<dbReference type="PANTHER" id="PTHR14003">
    <property type="entry name" value="TRANSCRIPTIONAL REPRESSOR PROTEIN YY"/>
    <property type="match status" value="1"/>
</dbReference>
<accession>A0A4S4MWD6</accession>
<evidence type="ECO:0000313" key="9">
    <source>
        <dbReference type="Proteomes" id="UP000308730"/>
    </source>
</evidence>
<gene>
    <name evidence="8" type="ORF">EUX98_g3508</name>
</gene>
<feature type="region of interest" description="Disordered" evidence="6">
    <location>
        <begin position="1"/>
        <end position="20"/>
    </location>
</feature>
<evidence type="ECO:0000256" key="6">
    <source>
        <dbReference type="SAM" id="MobiDB-lite"/>
    </source>
</evidence>
<dbReference type="GO" id="GO:0005667">
    <property type="term" value="C:transcription regulator complex"/>
    <property type="evidence" value="ECO:0007669"/>
    <property type="project" value="TreeGrafter"/>
</dbReference>
<feature type="region of interest" description="Disordered" evidence="6">
    <location>
        <begin position="161"/>
        <end position="183"/>
    </location>
</feature>
<feature type="domain" description="C2H2-type" evidence="7">
    <location>
        <begin position="49"/>
        <end position="76"/>
    </location>
</feature>
<dbReference type="Gene3D" id="3.30.160.60">
    <property type="entry name" value="Classic Zinc Finger"/>
    <property type="match status" value="3"/>
</dbReference>
<evidence type="ECO:0000259" key="7">
    <source>
        <dbReference type="PROSITE" id="PS50157"/>
    </source>
</evidence>
<dbReference type="InterPro" id="IPR036236">
    <property type="entry name" value="Znf_C2H2_sf"/>
</dbReference>
<feature type="domain" description="C2H2-type" evidence="7">
    <location>
        <begin position="19"/>
        <end position="46"/>
    </location>
</feature>
<dbReference type="AlphaFoldDB" id="A0A4S4MWD6"/>
<dbReference type="PANTHER" id="PTHR14003:SF20">
    <property type="entry name" value="FINGER DOMAIN PROTEIN, PUTATIVE (AFU_ORTHOLOGUE AFUA_4G10380)-RELATED"/>
    <property type="match status" value="1"/>
</dbReference>
<dbReference type="OrthoDB" id="654211at2759"/>
<dbReference type="InterPro" id="IPR013087">
    <property type="entry name" value="Znf_C2H2_type"/>
</dbReference>
<evidence type="ECO:0000256" key="1">
    <source>
        <dbReference type="ARBA" id="ARBA00022723"/>
    </source>
</evidence>
<dbReference type="FunFam" id="3.30.160.60:FF:000072">
    <property type="entry name" value="zinc finger protein 143 isoform X1"/>
    <property type="match status" value="1"/>
</dbReference>
<sequence length="386" mass="42948">MAPTKMTKRSAGSKKGSGGSCPECFKSFTRSGDLKRHIQTHVPAEERRWACEICMKRFVQKTALTTHMNSHSGDKPYVCGIGICDSLFSDPSSRSRHRREAHCSKMTHRCPVVHCTSHIKRRCAFTKHLRGKHQINKDEHELNEWLVPDEKMLLKEAKKDARRLSKEGKQRVRRHSRKAVKEESPLPEILVSCPPPPIRPVSQENALGLQMALPTVPTLAAPSRTTSPMSYYGGSTPDLSNSPGSSAPSNHFSSAFSSPSSGSYMLMSSPDYSPYLMPNGVSEYDDLMSTATSSYADLPKVETTFEYPIDYFPSPKSTWNEDAAFFPSHEQYSLDTDMSPLSGLSLAQLNGADHFAHPTPRSAEPALQSLYYDTTPHSLSTAWSQY</sequence>
<dbReference type="GO" id="GO:0008270">
    <property type="term" value="F:zinc ion binding"/>
    <property type="evidence" value="ECO:0007669"/>
    <property type="project" value="UniProtKB-KW"/>
</dbReference>
<dbReference type="PROSITE" id="PS50157">
    <property type="entry name" value="ZINC_FINGER_C2H2_2"/>
    <property type="match status" value="3"/>
</dbReference>
<keyword evidence="1" id="KW-0479">Metal-binding</keyword>
<dbReference type="GO" id="GO:0000981">
    <property type="term" value="F:DNA-binding transcription factor activity, RNA polymerase II-specific"/>
    <property type="evidence" value="ECO:0007669"/>
    <property type="project" value="UniProtKB-ARBA"/>
</dbReference>
<organism evidence="8 9">
    <name type="scientific">Antrodiella citrinella</name>
    <dbReference type="NCBI Taxonomy" id="2447956"/>
    <lineage>
        <taxon>Eukaryota</taxon>
        <taxon>Fungi</taxon>
        <taxon>Dikarya</taxon>
        <taxon>Basidiomycota</taxon>
        <taxon>Agaricomycotina</taxon>
        <taxon>Agaricomycetes</taxon>
        <taxon>Polyporales</taxon>
        <taxon>Steccherinaceae</taxon>
        <taxon>Antrodiella</taxon>
    </lineage>
</organism>
<dbReference type="SMART" id="SM00355">
    <property type="entry name" value="ZnF_C2H2"/>
    <property type="match status" value="4"/>
</dbReference>
<keyword evidence="4" id="KW-0862">Zinc</keyword>
<reference evidence="8 9" key="1">
    <citation type="submission" date="2019-02" db="EMBL/GenBank/DDBJ databases">
        <title>Genome sequencing of the rare red list fungi Antrodiella citrinella (Flaviporus citrinellus).</title>
        <authorList>
            <person name="Buettner E."/>
            <person name="Kellner H."/>
        </authorList>
    </citation>
    <scope>NUCLEOTIDE SEQUENCE [LARGE SCALE GENOMIC DNA]</scope>
    <source>
        <strain evidence="8 9">DSM 108506</strain>
    </source>
</reference>
<keyword evidence="2" id="KW-0677">Repeat</keyword>
<name>A0A4S4MWD6_9APHY</name>
<dbReference type="PROSITE" id="PS00028">
    <property type="entry name" value="ZINC_FINGER_C2H2_1"/>
    <property type="match status" value="4"/>
</dbReference>
<evidence type="ECO:0000256" key="4">
    <source>
        <dbReference type="ARBA" id="ARBA00022833"/>
    </source>
</evidence>
<feature type="domain" description="C2H2-type" evidence="7">
    <location>
        <begin position="77"/>
        <end position="107"/>
    </location>
</feature>
<evidence type="ECO:0000313" key="8">
    <source>
        <dbReference type="EMBL" id="THH30696.1"/>
    </source>
</evidence>
<dbReference type="Pfam" id="PF00096">
    <property type="entry name" value="zf-C2H2"/>
    <property type="match status" value="2"/>
</dbReference>
<keyword evidence="3 5" id="KW-0863">Zinc-finger</keyword>
<feature type="compositionally biased region" description="Basic and acidic residues" evidence="6">
    <location>
        <begin position="161"/>
        <end position="170"/>
    </location>
</feature>
<dbReference type="FunFam" id="3.30.160.60:FF:000446">
    <property type="entry name" value="Zinc finger protein"/>
    <property type="match status" value="1"/>
</dbReference>
<dbReference type="GO" id="GO:0000978">
    <property type="term" value="F:RNA polymerase II cis-regulatory region sequence-specific DNA binding"/>
    <property type="evidence" value="ECO:0007669"/>
    <property type="project" value="TreeGrafter"/>
</dbReference>
<keyword evidence="9" id="KW-1185">Reference proteome</keyword>
<evidence type="ECO:0000256" key="2">
    <source>
        <dbReference type="ARBA" id="ARBA00022737"/>
    </source>
</evidence>
<feature type="compositionally biased region" description="Basic residues" evidence="6">
    <location>
        <begin position="1"/>
        <end position="12"/>
    </location>
</feature>
<evidence type="ECO:0000256" key="3">
    <source>
        <dbReference type="ARBA" id="ARBA00022771"/>
    </source>
</evidence>
<dbReference type="SUPFAM" id="SSF57667">
    <property type="entry name" value="beta-beta-alpha zinc fingers"/>
    <property type="match status" value="2"/>
</dbReference>
<proteinExistence type="predicted"/>
<comment type="caution">
    <text evidence="8">The sequence shown here is derived from an EMBL/GenBank/DDBJ whole genome shotgun (WGS) entry which is preliminary data.</text>
</comment>
<dbReference type="GO" id="GO:0000785">
    <property type="term" value="C:chromatin"/>
    <property type="evidence" value="ECO:0007669"/>
    <property type="project" value="TreeGrafter"/>
</dbReference>
<feature type="region of interest" description="Disordered" evidence="6">
    <location>
        <begin position="227"/>
        <end position="254"/>
    </location>
</feature>
<dbReference type="GO" id="GO:0031519">
    <property type="term" value="C:PcG protein complex"/>
    <property type="evidence" value="ECO:0007669"/>
    <property type="project" value="TreeGrafter"/>
</dbReference>